<dbReference type="GO" id="GO:0009507">
    <property type="term" value="C:chloroplast"/>
    <property type="evidence" value="ECO:0007669"/>
    <property type="project" value="TreeGrafter"/>
</dbReference>
<dbReference type="PANTHER" id="PTHR12320:SF1">
    <property type="entry name" value="PROTEIN PHOSPHATASE PTC7 HOMOLOG"/>
    <property type="match status" value="1"/>
</dbReference>
<dbReference type="InterPro" id="IPR036457">
    <property type="entry name" value="PPM-type-like_dom_sf"/>
</dbReference>
<reference evidence="4 5" key="1">
    <citation type="submission" date="2019-04" db="EMBL/GenBank/DDBJ databases">
        <title>An improved genome assembly and genetic linkage map for asparagus bean, Vigna unguiculata ssp. sesquipedialis.</title>
        <authorList>
            <person name="Xia Q."/>
            <person name="Zhang R."/>
            <person name="Dong Y."/>
        </authorList>
    </citation>
    <scope>NUCLEOTIDE SEQUENCE [LARGE SCALE GENOMIC DNA]</scope>
    <source>
        <tissue evidence="4">Leaf</tissue>
    </source>
</reference>
<evidence type="ECO:0000256" key="2">
    <source>
        <dbReference type="SAM" id="MobiDB-lite"/>
    </source>
</evidence>
<dbReference type="Gene3D" id="3.60.40.10">
    <property type="entry name" value="PPM-type phosphatase domain"/>
    <property type="match status" value="1"/>
</dbReference>
<dbReference type="InterPro" id="IPR039123">
    <property type="entry name" value="PPTC7"/>
</dbReference>
<keyword evidence="1" id="KW-0460">Magnesium</keyword>
<feature type="compositionally biased region" description="Low complexity" evidence="2">
    <location>
        <begin position="353"/>
        <end position="367"/>
    </location>
</feature>
<comment type="cofactor">
    <cofactor evidence="1">
        <name>Mg(2+)</name>
        <dbReference type="ChEBI" id="CHEBI:18420"/>
    </cofactor>
</comment>
<feature type="compositionally biased region" description="Basic and acidic residues" evidence="2">
    <location>
        <begin position="434"/>
        <end position="443"/>
    </location>
</feature>
<comment type="catalytic activity">
    <reaction evidence="1">
        <text>O-phospho-L-threonyl-[protein] + H2O = L-threonyl-[protein] + phosphate</text>
        <dbReference type="Rhea" id="RHEA:47004"/>
        <dbReference type="Rhea" id="RHEA-COMP:11060"/>
        <dbReference type="Rhea" id="RHEA-COMP:11605"/>
        <dbReference type="ChEBI" id="CHEBI:15377"/>
        <dbReference type="ChEBI" id="CHEBI:30013"/>
        <dbReference type="ChEBI" id="CHEBI:43474"/>
        <dbReference type="ChEBI" id="CHEBI:61977"/>
        <dbReference type="EC" id="3.1.3.16"/>
    </reaction>
</comment>
<dbReference type="EMBL" id="CP039345">
    <property type="protein sequence ID" value="QCD76540.1"/>
    <property type="molecule type" value="Genomic_DNA"/>
</dbReference>
<comment type="catalytic activity">
    <reaction evidence="1">
        <text>O-phospho-L-seryl-[protein] + H2O = L-seryl-[protein] + phosphate</text>
        <dbReference type="Rhea" id="RHEA:20629"/>
        <dbReference type="Rhea" id="RHEA-COMP:9863"/>
        <dbReference type="Rhea" id="RHEA-COMP:11604"/>
        <dbReference type="ChEBI" id="CHEBI:15377"/>
        <dbReference type="ChEBI" id="CHEBI:29999"/>
        <dbReference type="ChEBI" id="CHEBI:43474"/>
        <dbReference type="ChEBI" id="CHEBI:83421"/>
        <dbReference type="EC" id="3.1.3.16"/>
    </reaction>
</comment>
<name>A0A4D6KJ70_VIGUN</name>
<dbReference type="SMART" id="SM00332">
    <property type="entry name" value="PP2Cc"/>
    <property type="match status" value="1"/>
</dbReference>
<keyword evidence="1" id="KW-0464">Manganese</keyword>
<dbReference type="SUPFAM" id="SSF81606">
    <property type="entry name" value="PP2C-like"/>
    <property type="match status" value="1"/>
</dbReference>
<feature type="domain" description="PPM-type phosphatase" evidence="3">
    <location>
        <begin position="496"/>
        <end position="730"/>
    </location>
</feature>
<organism evidence="4 5">
    <name type="scientific">Vigna unguiculata</name>
    <name type="common">Cowpea</name>
    <dbReference type="NCBI Taxonomy" id="3917"/>
    <lineage>
        <taxon>Eukaryota</taxon>
        <taxon>Viridiplantae</taxon>
        <taxon>Streptophyta</taxon>
        <taxon>Embryophyta</taxon>
        <taxon>Tracheophyta</taxon>
        <taxon>Spermatophyta</taxon>
        <taxon>Magnoliopsida</taxon>
        <taxon>eudicotyledons</taxon>
        <taxon>Gunneridae</taxon>
        <taxon>Pentapetalae</taxon>
        <taxon>rosids</taxon>
        <taxon>fabids</taxon>
        <taxon>Fabales</taxon>
        <taxon>Fabaceae</taxon>
        <taxon>Papilionoideae</taxon>
        <taxon>50 kb inversion clade</taxon>
        <taxon>NPAAA clade</taxon>
        <taxon>indigoferoid/millettioid clade</taxon>
        <taxon>Phaseoleae</taxon>
        <taxon>Vigna</taxon>
    </lineage>
</organism>
<dbReference type="GO" id="GO:0046872">
    <property type="term" value="F:metal ion binding"/>
    <property type="evidence" value="ECO:0007669"/>
    <property type="project" value="UniProtKB-UniRule"/>
</dbReference>
<evidence type="ECO:0000313" key="5">
    <source>
        <dbReference type="Proteomes" id="UP000501690"/>
    </source>
</evidence>
<feature type="region of interest" description="Disordered" evidence="2">
    <location>
        <begin position="434"/>
        <end position="465"/>
    </location>
</feature>
<keyword evidence="1" id="KW-0479">Metal-binding</keyword>
<dbReference type="EC" id="3.1.3.16" evidence="1"/>
<gene>
    <name evidence="4" type="ORF">DEO72_LG1g159</name>
</gene>
<evidence type="ECO:0000313" key="4">
    <source>
        <dbReference type="EMBL" id="QCD76540.1"/>
    </source>
</evidence>
<dbReference type="PROSITE" id="PS51746">
    <property type="entry name" value="PPM_2"/>
    <property type="match status" value="1"/>
</dbReference>
<proteinExistence type="inferred from homology"/>
<keyword evidence="1" id="KW-0904">Protein phosphatase</keyword>
<comment type="cofactor">
    <cofactor evidence="1">
        <name>Mn(2+)</name>
        <dbReference type="ChEBI" id="CHEBI:29035"/>
    </cofactor>
</comment>
<comment type="similarity">
    <text evidence="1">Belongs to the PP2C family.</text>
</comment>
<dbReference type="GO" id="GO:0004722">
    <property type="term" value="F:protein serine/threonine phosphatase activity"/>
    <property type="evidence" value="ECO:0007669"/>
    <property type="project" value="UniProtKB-EC"/>
</dbReference>
<dbReference type="Proteomes" id="UP000501690">
    <property type="component" value="Linkage Group LG1"/>
</dbReference>
<feature type="region of interest" description="Disordered" evidence="2">
    <location>
        <begin position="353"/>
        <end position="390"/>
    </location>
</feature>
<dbReference type="PANTHER" id="PTHR12320">
    <property type="entry name" value="PROTEIN PHOSPHATASE 2C"/>
    <property type="match status" value="1"/>
</dbReference>
<accession>A0A4D6KJ70</accession>
<keyword evidence="1" id="KW-0378">Hydrolase</keyword>
<evidence type="ECO:0000259" key="3">
    <source>
        <dbReference type="PROSITE" id="PS51746"/>
    </source>
</evidence>
<protein>
    <recommendedName>
        <fullName evidence="1">Protein phosphatase</fullName>
        <ecNumber evidence="1">3.1.3.16</ecNumber>
    </recommendedName>
</protein>
<dbReference type="InterPro" id="IPR001932">
    <property type="entry name" value="PPM-type_phosphatase-like_dom"/>
</dbReference>
<sequence>MAHLLPRSFHCLWLPCCNLPPKSSERLRIYAPIPLPKPWMSFTHHTHMLPNATSSPNSDPDDFDILSSTEHSNGTFLFQFATASEIRQKLDELNKKKKADELNKKKKSIALNKKKKLDTLNKKKLASEVVVEESKAGVRALVSESVEELNTGVYHPSGDEIESSSTVVVSVADQQSLLPVKEKESVVLNSDSGNPVINDRHVKLEDGDGSNQGVLSEDIGTECNGFLSASEEDSKLDTHQEAVVSSVAPESDAVSDLKSGVSVEVEEDEAGKGYGVDGVTNNLATAVDAELSELVQESTSLESEQVGYSATDNSTVIVAAEISELVPESISLESDSEQVGYTATNNPTASVAAEASELLPESSSLESEQVDYSASSNLIGDEDTDASEVVPESTYLESEQVDHISTSLESEPLANGEETTQLIVDDLIDASKTGKSELSRDEVPSSDLENITDIDNTERSDYESTPQLTIPQIHSIEVASHRTDSSKTELCLVSGGACLPHPSKALTGREDAYFISQQNWLAVADGVGLGSLEGNAGLYIRELIENCENMVSNCENISTIKPAEVITRGAAETQTPGSSAVLVAHFDGQVLHAANVGNTGFIIIRDGFIFKKSTPMFHEFNFPLHVVTGHDPSPLIEHYTIDLHDGDVIVTATNGLFDNLYEQEIASIISKSLQASLTLQEIAELLVVRAQDVGRSTSIRSPFSDEAQALGYVGYVGGKLDDVTVIVSLVQPR</sequence>
<evidence type="ECO:0000256" key="1">
    <source>
        <dbReference type="RuleBase" id="RU366020"/>
    </source>
</evidence>
<dbReference type="AlphaFoldDB" id="A0A4D6KJ70"/>
<keyword evidence="5" id="KW-1185">Reference proteome</keyword>